<keyword evidence="1" id="KW-1133">Transmembrane helix</keyword>
<protein>
    <submittedName>
        <fullName evidence="2">Uncharacterized protein</fullName>
    </submittedName>
</protein>
<evidence type="ECO:0000313" key="3">
    <source>
        <dbReference type="Proteomes" id="UP000199455"/>
    </source>
</evidence>
<dbReference type="EMBL" id="FMZH01000001">
    <property type="protein sequence ID" value="SDC07036.1"/>
    <property type="molecule type" value="Genomic_DNA"/>
</dbReference>
<organism evidence="2 3">
    <name type="scientific">Pedobacter soli</name>
    <dbReference type="NCBI Taxonomy" id="390242"/>
    <lineage>
        <taxon>Bacteria</taxon>
        <taxon>Pseudomonadati</taxon>
        <taxon>Bacteroidota</taxon>
        <taxon>Sphingobacteriia</taxon>
        <taxon>Sphingobacteriales</taxon>
        <taxon>Sphingobacteriaceae</taxon>
        <taxon>Pedobacter</taxon>
    </lineage>
</organism>
<evidence type="ECO:0000313" key="2">
    <source>
        <dbReference type="EMBL" id="SDC07036.1"/>
    </source>
</evidence>
<feature type="transmembrane region" description="Helical" evidence="1">
    <location>
        <begin position="99"/>
        <end position="121"/>
    </location>
</feature>
<feature type="transmembrane region" description="Helical" evidence="1">
    <location>
        <begin position="127"/>
        <end position="150"/>
    </location>
</feature>
<dbReference type="AlphaFoldDB" id="A0A1G6IMP3"/>
<feature type="transmembrane region" description="Helical" evidence="1">
    <location>
        <begin position="218"/>
        <end position="238"/>
    </location>
</feature>
<reference evidence="3" key="1">
    <citation type="submission" date="2016-10" db="EMBL/GenBank/DDBJ databases">
        <authorList>
            <person name="Varghese N."/>
            <person name="Submissions S."/>
        </authorList>
    </citation>
    <scope>NUCLEOTIDE SEQUENCE [LARGE SCALE GENOMIC DNA]</scope>
    <source>
        <strain evidence="3">DSM 18609</strain>
    </source>
</reference>
<keyword evidence="1" id="KW-0472">Membrane</keyword>
<keyword evidence="3" id="KW-1185">Reference proteome</keyword>
<dbReference type="STRING" id="390242.SAMN04488024_101184"/>
<accession>A0A1G6IMP3</accession>
<feature type="transmembrane region" description="Helical" evidence="1">
    <location>
        <begin position="12"/>
        <end position="32"/>
    </location>
</feature>
<feature type="transmembrane region" description="Helical" evidence="1">
    <location>
        <begin position="44"/>
        <end position="65"/>
    </location>
</feature>
<feature type="transmembrane region" description="Helical" evidence="1">
    <location>
        <begin position="259"/>
        <end position="279"/>
    </location>
</feature>
<sequence length="365" mass="42544">MLKLLVNTLAKSFYQQHAGFFLVGIYILFGVVEPSQLIGYQKALLLAGITSPVGMAIVFTSWFLYSLKALFFVRQKLAEAQYSYVRETAALQVSMQLKLWLELFLVMLLPIGIYVFLLIVLSFKYRLFWSALSIVFVFTLLCLVLSWLTFRSVTFGFLKQERRPLSTGIQVKRPYFSWPIFHLLNEQPLMLLMCKGLSFIFFKGMLWMFADADTDERVVLVGLLASVLCHAVLIYSLLKFEISYLNFVKSMPVPVFKRVLNWLLIFFIILIPEWIFAIMASHSMLYTFFTVFLFGLASLLLMLTILNIVKLDMDRYLKYLLFFFFMAMWAILAYYGLLFSVLLLVSCSFYYLQFFNKTDLKALTE</sequence>
<feature type="transmembrane region" description="Helical" evidence="1">
    <location>
        <begin position="321"/>
        <end position="351"/>
    </location>
</feature>
<proteinExistence type="predicted"/>
<evidence type="ECO:0000256" key="1">
    <source>
        <dbReference type="SAM" id="Phobius"/>
    </source>
</evidence>
<feature type="transmembrane region" description="Helical" evidence="1">
    <location>
        <begin position="189"/>
        <end position="206"/>
    </location>
</feature>
<keyword evidence="1" id="KW-0812">Transmembrane</keyword>
<dbReference type="RefSeq" id="WP_090763344.1">
    <property type="nucleotide sequence ID" value="NZ_FMZH01000001.1"/>
</dbReference>
<gene>
    <name evidence="2" type="ORF">SAMN04488024_101184</name>
</gene>
<dbReference type="Proteomes" id="UP000199455">
    <property type="component" value="Unassembled WGS sequence"/>
</dbReference>
<name>A0A1G6IMP3_9SPHI</name>
<feature type="transmembrane region" description="Helical" evidence="1">
    <location>
        <begin position="285"/>
        <end position="309"/>
    </location>
</feature>